<evidence type="ECO:0008006" key="10">
    <source>
        <dbReference type="Google" id="ProtNLM"/>
    </source>
</evidence>
<dbReference type="GO" id="GO:0051539">
    <property type="term" value="F:4 iron, 4 sulfur cluster binding"/>
    <property type="evidence" value="ECO:0007669"/>
    <property type="project" value="TreeGrafter"/>
</dbReference>
<evidence type="ECO:0000256" key="3">
    <source>
        <dbReference type="ARBA" id="ARBA00022840"/>
    </source>
</evidence>
<dbReference type="FunFam" id="3.40.50.300:FF:001119">
    <property type="entry name" value="Iron-sulfur cluster carrier protein"/>
    <property type="match status" value="1"/>
</dbReference>
<dbReference type="OrthoDB" id="1741334at2759"/>
<dbReference type="EMBL" id="KI925462">
    <property type="protein sequence ID" value="ETW78297.1"/>
    <property type="molecule type" value="Genomic_DNA"/>
</dbReference>
<dbReference type="GO" id="GO:0016226">
    <property type="term" value="P:iron-sulfur cluster assembly"/>
    <property type="evidence" value="ECO:0007669"/>
    <property type="project" value="InterPro"/>
</dbReference>
<evidence type="ECO:0000256" key="2">
    <source>
        <dbReference type="ARBA" id="ARBA00022741"/>
    </source>
</evidence>
<keyword evidence="2" id="KW-0547">Nucleotide-binding</keyword>
<accession>W4JXL1</accession>
<dbReference type="SUPFAM" id="SSF52540">
    <property type="entry name" value="P-loop containing nucleoside triphosphate hydrolases"/>
    <property type="match status" value="1"/>
</dbReference>
<sequence>MPARLFSLSSALHHQNPLVRPRLHTPRTASLTCPAQGLPRAGAPAPPSLPRRGGPVAKRPIPHVKRVLVVASGKGGVGKSTVAVNLAFALAMRAGERRLRVGLLDLDIFGPSIPKLMGLDRADEPHLTPAGALVPLTNHGIPCMSMGFLLPKSTPAPGSSASAGSSADTPVVWRGLMVQKAVQQLLFDVDWRLGARTDASASGSESGSGTGTGLDVLVVDMPPGTGDVPLTLGQLVAVDGAVIVSTPQDVALADVRKGIAMFRKVGVPITGLLLNQSYFLCPSCDVRHDLFGSSDLFHATARQLGVPVLGELPLAPEVSGSGDAGAPYALLGGAGGGGGARWREGLEEVAERVWGSLG</sequence>
<dbReference type="GO" id="GO:0005739">
    <property type="term" value="C:mitochondrion"/>
    <property type="evidence" value="ECO:0007669"/>
    <property type="project" value="TreeGrafter"/>
</dbReference>
<dbReference type="KEGG" id="hir:HETIRDRAFT_326386"/>
<reference evidence="8 9" key="1">
    <citation type="journal article" date="2012" name="New Phytol.">
        <title>Insight into trade-off between wood decay and parasitism from the genome of a fungal forest pathogen.</title>
        <authorList>
            <person name="Olson A."/>
            <person name="Aerts A."/>
            <person name="Asiegbu F."/>
            <person name="Belbahri L."/>
            <person name="Bouzid O."/>
            <person name="Broberg A."/>
            <person name="Canback B."/>
            <person name="Coutinho P.M."/>
            <person name="Cullen D."/>
            <person name="Dalman K."/>
            <person name="Deflorio G."/>
            <person name="van Diepen L.T."/>
            <person name="Dunand C."/>
            <person name="Duplessis S."/>
            <person name="Durling M."/>
            <person name="Gonthier P."/>
            <person name="Grimwood J."/>
            <person name="Fossdal C.G."/>
            <person name="Hansson D."/>
            <person name="Henrissat B."/>
            <person name="Hietala A."/>
            <person name="Himmelstrand K."/>
            <person name="Hoffmeister D."/>
            <person name="Hogberg N."/>
            <person name="James T.Y."/>
            <person name="Karlsson M."/>
            <person name="Kohler A."/>
            <person name="Kues U."/>
            <person name="Lee Y.H."/>
            <person name="Lin Y.C."/>
            <person name="Lind M."/>
            <person name="Lindquist E."/>
            <person name="Lombard V."/>
            <person name="Lucas S."/>
            <person name="Lunden K."/>
            <person name="Morin E."/>
            <person name="Murat C."/>
            <person name="Park J."/>
            <person name="Raffaello T."/>
            <person name="Rouze P."/>
            <person name="Salamov A."/>
            <person name="Schmutz J."/>
            <person name="Solheim H."/>
            <person name="Stahlberg J."/>
            <person name="Velez H."/>
            <person name="de Vries R.P."/>
            <person name="Wiebenga A."/>
            <person name="Woodward S."/>
            <person name="Yakovlev I."/>
            <person name="Garbelotto M."/>
            <person name="Martin F."/>
            <person name="Grigoriev I.V."/>
            <person name="Stenlid J."/>
        </authorList>
    </citation>
    <scope>NUCLEOTIDE SEQUENCE [LARGE SCALE GENOMIC DNA]</scope>
    <source>
        <strain evidence="8 9">TC 32-1</strain>
    </source>
</reference>
<dbReference type="CDD" id="cd02037">
    <property type="entry name" value="Mrp_NBP35"/>
    <property type="match status" value="1"/>
</dbReference>
<comment type="similarity">
    <text evidence="6">Belongs to the Mrp/NBP35 ATP-binding proteins family.</text>
</comment>
<dbReference type="Pfam" id="PF10609">
    <property type="entry name" value="ParA"/>
    <property type="match status" value="2"/>
</dbReference>
<dbReference type="Gene3D" id="3.40.50.300">
    <property type="entry name" value="P-loop containing nucleotide triphosphate hydrolases"/>
    <property type="match status" value="1"/>
</dbReference>
<name>W4JXL1_HETIT</name>
<keyword evidence="9" id="KW-1185">Reference proteome</keyword>
<dbReference type="InParanoid" id="W4JXL1"/>
<protein>
    <recommendedName>
        <fullName evidence="10">P-loop containing nucleoside triphosphate hydrolase protein</fullName>
    </recommendedName>
</protein>
<evidence type="ECO:0000256" key="6">
    <source>
        <dbReference type="ARBA" id="ARBA00024036"/>
    </source>
</evidence>
<dbReference type="GO" id="GO:0032981">
    <property type="term" value="P:mitochondrial respiratory chain complex I assembly"/>
    <property type="evidence" value="ECO:0007669"/>
    <property type="project" value="TreeGrafter"/>
</dbReference>
<dbReference type="InterPro" id="IPR044304">
    <property type="entry name" value="NUBPL-like"/>
</dbReference>
<dbReference type="AlphaFoldDB" id="W4JXL1"/>
<feature type="region of interest" description="Disordered" evidence="7">
    <location>
        <begin position="29"/>
        <end position="57"/>
    </location>
</feature>
<evidence type="ECO:0000256" key="1">
    <source>
        <dbReference type="ARBA" id="ARBA00022723"/>
    </source>
</evidence>
<dbReference type="InterPro" id="IPR033756">
    <property type="entry name" value="YlxH/NBP35"/>
</dbReference>
<dbReference type="Proteomes" id="UP000030671">
    <property type="component" value="Unassembled WGS sequence"/>
</dbReference>
<dbReference type="GO" id="GO:0046872">
    <property type="term" value="F:metal ion binding"/>
    <property type="evidence" value="ECO:0007669"/>
    <property type="project" value="UniProtKB-KW"/>
</dbReference>
<keyword evidence="1" id="KW-0479">Metal-binding</keyword>
<evidence type="ECO:0000256" key="4">
    <source>
        <dbReference type="ARBA" id="ARBA00023004"/>
    </source>
</evidence>
<organism evidence="8 9">
    <name type="scientific">Heterobasidion irregulare (strain TC 32-1)</name>
    <dbReference type="NCBI Taxonomy" id="747525"/>
    <lineage>
        <taxon>Eukaryota</taxon>
        <taxon>Fungi</taxon>
        <taxon>Dikarya</taxon>
        <taxon>Basidiomycota</taxon>
        <taxon>Agaricomycotina</taxon>
        <taxon>Agaricomycetes</taxon>
        <taxon>Russulales</taxon>
        <taxon>Bondarzewiaceae</taxon>
        <taxon>Heterobasidion</taxon>
        <taxon>Heterobasidion annosum species complex</taxon>
    </lineage>
</organism>
<dbReference type="PANTHER" id="PTHR42961:SF2">
    <property type="entry name" value="IRON-SULFUR PROTEIN NUBPL"/>
    <property type="match status" value="1"/>
</dbReference>
<dbReference type="PANTHER" id="PTHR42961">
    <property type="entry name" value="IRON-SULFUR PROTEIN NUBPL"/>
    <property type="match status" value="1"/>
</dbReference>
<evidence type="ECO:0000313" key="8">
    <source>
        <dbReference type="EMBL" id="ETW78297.1"/>
    </source>
</evidence>
<dbReference type="HOGENOM" id="CLU_024839_0_2_1"/>
<dbReference type="HAMAP" id="MF_02040">
    <property type="entry name" value="Mrp_NBP35"/>
    <property type="match status" value="1"/>
</dbReference>
<dbReference type="RefSeq" id="XP_009550278.1">
    <property type="nucleotide sequence ID" value="XM_009551983.1"/>
</dbReference>
<keyword evidence="5" id="KW-0411">Iron-sulfur</keyword>
<evidence type="ECO:0000313" key="9">
    <source>
        <dbReference type="Proteomes" id="UP000030671"/>
    </source>
</evidence>
<dbReference type="InterPro" id="IPR019591">
    <property type="entry name" value="Mrp/NBP35_ATP-bd"/>
</dbReference>
<dbReference type="eggNOG" id="KOG3022">
    <property type="taxonomic scope" value="Eukaryota"/>
</dbReference>
<evidence type="ECO:0000256" key="7">
    <source>
        <dbReference type="SAM" id="MobiDB-lite"/>
    </source>
</evidence>
<gene>
    <name evidence="8" type="ORF">HETIRDRAFT_326386</name>
</gene>
<dbReference type="InterPro" id="IPR027417">
    <property type="entry name" value="P-loop_NTPase"/>
</dbReference>
<dbReference type="STRING" id="747525.W4JXL1"/>
<evidence type="ECO:0000256" key="5">
    <source>
        <dbReference type="ARBA" id="ARBA00023014"/>
    </source>
</evidence>
<keyword evidence="3" id="KW-0067">ATP-binding</keyword>
<keyword evidence="4" id="KW-0408">Iron</keyword>
<dbReference type="GO" id="GO:0140663">
    <property type="term" value="F:ATP-dependent FeS chaperone activity"/>
    <property type="evidence" value="ECO:0007669"/>
    <property type="project" value="InterPro"/>
</dbReference>
<dbReference type="GeneID" id="20671236"/>
<proteinExistence type="inferred from homology"/>
<dbReference type="GO" id="GO:0005524">
    <property type="term" value="F:ATP binding"/>
    <property type="evidence" value="ECO:0007669"/>
    <property type="project" value="UniProtKB-KW"/>
</dbReference>